<keyword evidence="16" id="KW-0594">Phospholipid biosynthesis</keyword>
<dbReference type="AlphaFoldDB" id="A0AAW0YTI1"/>
<dbReference type="GO" id="GO:0005743">
    <property type="term" value="C:mitochondrial inner membrane"/>
    <property type="evidence" value="ECO:0007669"/>
    <property type="project" value="UniProtKB-SubCell"/>
</dbReference>
<evidence type="ECO:0000256" key="2">
    <source>
        <dbReference type="ARBA" id="ARBA00004443"/>
    </source>
</evidence>
<proteinExistence type="inferred from homology"/>
<evidence type="ECO:0000256" key="14">
    <source>
        <dbReference type="ARBA" id="ARBA00023128"/>
    </source>
</evidence>
<evidence type="ECO:0000256" key="17">
    <source>
        <dbReference type="ARBA" id="ARBA00023264"/>
    </source>
</evidence>
<evidence type="ECO:0000256" key="18">
    <source>
        <dbReference type="ARBA" id="ARBA00029893"/>
    </source>
</evidence>
<keyword evidence="12" id="KW-0460">Magnesium</keyword>
<evidence type="ECO:0000256" key="10">
    <source>
        <dbReference type="ARBA" id="ARBA00022695"/>
    </source>
</evidence>
<organism evidence="19 20">
    <name type="scientific">Kwoniella newhampshirensis</name>
    <dbReference type="NCBI Taxonomy" id="1651941"/>
    <lineage>
        <taxon>Eukaryota</taxon>
        <taxon>Fungi</taxon>
        <taxon>Dikarya</taxon>
        <taxon>Basidiomycota</taxon>
        <taxon>Agaricomycotina</taxon>
        <taxon>Tremellomycetes</taxon>
        <taxon>Tremellales</taxon>
        <taxon>Cryptococcaceae</taxon>
        <taxon>Kwoniella</taxon>
    </lineage>
</organism>
<keyword evidence="11" id="KW-0999">Mitochondrion inner membrane</keyword>
<evidence type="ECO:0000256" key="13">
    <source>
        <dbReference type="ARBA" id="ARBA00023098"/>
    </source>
</evidence>
<reference evidence="19 20" key="1">
    <citation type="journal article" date="2024" name="bioRxiv">
        <title>Comparative genomics of Cryptococcus and Kwoniella reveals pathogenesis evolution and contrasting karyotype dynamics via intercentromeric recombination or chromosome fusion.</title>
        <authorList>
            <person name="Coelho M.A."/>
            <person name="David-Palma M."/>
            <person name="Shea T."/>
            <person name="Bowers K."/>
            <person name="McGinley-Smith S."/>
            <person name="Mohammad A.W."/>
            <person name="Gnirke A."/>
            <person name="Yurkov A.M."/>
            <person name="Nowrousian M."/>
            <person name="Sun S."/>
            <person name="Cuomo C.A."/>
            <person name="Heitman J."/>
        </authorList>
    </citation>
    <scope>NUCLEOTIDE SEQUENCE [LARGE SCALE GENOMIC DNA]</scope>
    <source>
        <strain evidence="19 20">CBS 13917</strain>
    </source>
</reference>
<evidence type="ECO:0000313" key="19">
    <source>
        <dbReference type="EMBL" id="KAK8847438.1"/>
    </source>
</evidence>
<keyword evidence="9" id="KW-0808">Transferase</keyword>
<dbReference type="EC" id="2.7.7.41" evidence="6"/>
<dbReference type="PANTHER" id="PTHR13619">
    <property type="entry name" value="PHOSPHATIDATE CYTIDYLYLTRANSFERASE, MITOCHONDRIAL"/>
    <property type="match status" value="1"/>
</dbReference>
<comment type="similarity">
    <text evidence="5">Belongs to the TAM41 family.</text>
</comment>
<keyword evidence="14" id="KW-0496">Mitochondrion</keyword>
<protein>
    <recommendedName>
        <fullName evidence="7">Phosphatidate cytidylyltransferase, mitochondrial</fullName>
        <ecNumber evidence="6">2.7.7.41</ecNumber>
    </recommendedName>
    <alternativeName>
        <fullName evidence="18">CDP-diacylglycerol synthase</fullName>
    </alternativeName>
</protein>
<evidence type="ECO:0000256" key="15">
    <source>
        <dbReference type="ARBA" id="ARBA00023136"/>
    </source>
</evidence>
<evidence type="ECO:0000256" key="5">
    <source>
        <dbReference type="ARBA" id="ARBA00005458"/>
    </source>
</evidence>
<comment type="pathway">
    <text evidence="4">Lipid metabolism.</text>
</comment>
<comment type="subcellular location">
    <subcellularLocation>
        <location evidence="2">Mitochondrion inner membrane</location>
        <topology evidence="2">Peripheral membrane protein</topology>
        <orientation evidence="2">Matrix side</orientation>
    </subcellularLocation>
</comment>
<comment type="caution">
    <text evidence="19">The sequence shown here is derived from an EMBL/GenBank/DDBJ whole genome shotgun (WGS) entry which is preliminary data.</text>
</comment>
<evidence type="ECO:0000256" key="6">
    <source>
        <dbReference type="ARBA" id="ARBA00012487"/>
    </source>
</evidence>
<evidence type="ECO:0000256" key="1">
    <source>
        <dbReference type="ARBA" id="ARBA00001946"/>
    </source>
</evidence>
<evidence type="ECO:0000256" key="16">
    <source>
        <dbReference type="ARBA" id="ARBA00023209"/>
    </source>
</evidence>
<dbReference type="GO" id="GO:0016024">
    <property type="term" value="P:CDP-diacylglycerol biosynthetic process"/>
    <property type="evidence" value="ECO:0007669"/>
    <property type="project" value="TreeGrafter"/>
</dbReference>
<dbReference type="Pfam" id="PF09139">
    <property type="entry name" value="Tam41_Mmp37"/>
    <property type="match status" value="1"/>
</dbReference>
<dbReference type="GO" id="GO:0032049">
    <property type="term" value="P:cardiolipin biosynthetic process"/>
    <property type="evidence" value="ECO:0007669"/>
    <property type="project" value="InterPro"/>
</dbReference>
<keyword evidence="13" id="KW-0443">Lipid metabolism</keyword>
<keyword evidence="8" id="KW-0444">Lipid biosynthesis</keyword>
<evidence type="ECO:0000256" key="4">
    <source>
        <dbReference type="ARBA" id="ARBA00005189"/>
    </source>
</evidence>
<accession>A0AAW0YTI1</accession>
<evidence type="ECO:0000256" key="11">
    <source>
        <dbReference type="ARBA" id="ARBA00022792"/>
    </source>
</evidence>
<name>A0AAW0YTI1_9TREE</name>
<gene>
    <name evidence="19" type="ORF">IAR55_005296</name>
</gene>
<evidence type="ECO:0000313" key="20">
    <source>
        <dbReference type="Proteomes" id="UP001388673"/>
    </source>
</evidence>
<comment type="pathway">
    <text evidence="3">Phospholipid metabolism; CDP-diacylglycerol biosynthesis; CDP-diacylglycerol from sn-glycerol 3-phosphate: step 3/3.</text>
</comment>
<keyword evidence="10" id="KW-0548">Nucleotidyltransferase</keyword>
<dbReference type="GO" id="GO:0004605">
    <property type="term" value="F:phosphatidate cytidylyltransferase activity"/>
    <property type="evidence" value="ECO:0007669"/>
    <property type="project" value="UniProtKB-EC"/>
</dbReference>
<keyword evidence="17" id="KW-1208">Phospholipid metabolism</keyword>
<keyword evidence="15" id="KW-0472">Membrane</keyword>
<dbReference type="Proteomes" id="UP001388673">
    <property type="component" value="Unassembled WGS sequence"/>
</dbReference>
<evidence type="ECO:0000256" key="9">
    <source>
        <dbReference type="ARBA" id="ARBA00022679"/>
    </source>
</evidence>
<evidence type="ECO:0000256" key="12">
    <source>
        <dbReference type="ARBA" id="ARBA00022842"/>
    </source>
</evidence>
<evidence type="ECO:0000256" key="7">
    <source>
        <dbReference type="ARBA" id="ARBA00018337"/>
    </source>
</evidence>
<dbReference type="GeneID" id="92182554"/>
<evidence type="ECO:0000256" key="3">
    <source>
        <dbReference type="ARBA" id="ARBA00005119"/>
    </source>
</evidence>
<sequence>MTYLITARGGATVSFPLRQTSKTQLSFYHTARSTTPLLVGSPIVALPRATYLRSTRKIRGQSSCALAFRSHSSRSLPPAQQASYARLRPVIDTFEAPIDWAVAYGSGVIKQAERKEGDPPPLTDFLLSTPSAVDFHSVNLRQNPSHYPLYARLMGGEGVAWAQENFGAGVWYVTMVNVNGLDVKYGVISSSTLQADLEEWTTFYLSGRLHKPVLPLLLSPSATSLGRALESNLHSALCVSLILSSPSFTEDELWETIAGLSYSGDPRMSVPGAENPEKVKNIVKGKGARQGFREMYGPFLKPLGLRWENEEKEWDVDSEWVWRGEGEEVILQPDTPEHAAALATHMPINLKRAVAKHYSPLQNNLGTARENEYWFEPVQDWTFTSAVSEELRRIIGRPALRQSVKGLFTAGPIKSFYYSLAKVRKWLSGRKQILPPSHKLKNQDGKQ</sequence>
<comment type="cofactor">
    <cofactor evidence="1">
        <name>Mg(2+)</name>
        <dbReference type="ChEBI" id="CHEBI:18420"/>
    </cofactor>
</comment>
<dbReference type="RefSeq" id="XP_066800956.1">
    <property type="nucleotide sequence ID" value="XM_066948388.1"/>
</dbReference>
<keyword evidence="20" id="KW-1185">Reference proteome</keyword>
<dbReference type="KEGG" id="kne:92182554"/>
<dbReference type="PANTHER" id="PTHR13619:SF0">
    <property type="entry name" value="PHOSPHATIDATE CYTIDYLYLTRANSFERASE, MITOCHONDRIAL"/>
    <property type="match status" value="1"/>
</dbReference>
<dbReference type="InterPro" id="IPR015222">
    <property type="entry name" value="Tam41"/>
</dbReference>
<evidence type="ECO:0000256" key="8">
    <source>
        <dbReference type="ARBA" id="ARBA00022516"/>
    </source>
</evidence>
<dbReference type="EMBL" id="JBCAWK010000010">
    <property type="protein sequence ID" value="KAK8847438.1"/>
    <property type="molecule type" value="Genomic_DNA"/>
</dbReference>